<evidence type="ECO:0000256" key="6">
    <source>
        <dbReference type="ARBA" id="ARBA00023004"/>
    </source>
</evidence>
<evidence type="ECO:0000256" key="8">
    <source>
        <dbReference type="PIRSR" id="PIRSR602401-1"/>
    </source>
</evidence>
<name>A0AAD6DNI4_9EURO</name>
<keyword evidence="11" id="KW-1185">Reference proteome</keyword>
<evidence type="ECO:0000256" key="1">
    <source>
        <dbReference type="ARBA" id="ARBA00001971"/>
    </source>
</evidence>
<dbReference type="PRINTS" id="PR00463">
    <property type="entry name" value="EP450I"/>
</dbReference>
<comment type="similarity">
    <text evidence="2 9">Belongs to the cytochrome P450 family.</text>
</comment>
<organism evidence="10 11">
    <name type="scientific">Penicillium hetheringtonii</name>
    <dbReference type="NCBI Taxonomy" id="911720"/>
    <lineage>
        <taxon>Eukaryota</taxon>
        <taxon>Fungi</taxon>
        <taxon>Dikarya</taxon>
        <taxon>Ascomycota</taxon>
        <taxon>Pezizomycotina</taxon>
        <taxon>Eurotiomycetes</taxon>
        <taxon>Eurotiomycetidae</taxon>
        <taxon>Eurotiales</taxon>
        <taxon>Aspergillaceae</taxon>
        <taxon>Penicillium</taxon>
    </lineage>
</organism>
<evidence type="ECO:0000256" key="7">
    <source>
        <dbReference type="ARBA" id="ARBA00023033"/>
    </source>
</evidence>
<evidence type="ECO:0000256" key="5">
    <source>
        <dbReference type="ARBA" id="ARBA00023002"/>
    </source>
</evidence>
<dbReference type="InterPro" id="IPR036396">
    <property type="entry name" value="Cyt_P450_sf"/>
</dbReference>
<keyword evidence="4 8" id="KW-0479">Metal-binding</keyword>
<comment type="caution">
    <text evidence="10">The sequence shown here is derived from an EMBL/GenBank/DDBJ whole genome shotgun (WGS) entry which is preliminary data.</text>
</comment>
<dbReference type="InterPro" id="IPR050121">
    <property type="entry name" value="Cytochrome_P450_monoxygenase"/>
</dbReference>
<evidence type="ECO:0000313" key="10">
    <source>
        <dbReference type="EMBL" id="KAJ5589683.1"/>
    </source>
</evidence>
<dbReference type="InterPro" id="IPR017972">
    <property type="entry name" value="Cyt_P450_CS"/>
</dbReference>
<dbReference type="SUPFAM" id="SSF48264">
    <property type="entry name" value="Cytochrome P450"/>
    <property type="match status" value="1"/>
</dbReference>
<dbReference type="EMBL" id="JAQJAC010000003">
    <property type="protein sequence ID" value="KAJ5589683.1"/>
    <property type="molecule type" value="Genomic_DNA"/>
</dbReference>
<evidence type="ECO:0000256" key="2">
    <source>
        <dbReference type="ARBA" id="ARBA00010617"/>
    </source>
</evidence>
<dbReference type="InterPro" id="IPR002401">
    <property type="entry name" value="Cyt_P450_E_grp-I"/>
</dbReference>
<gene>
    <name evidence="10" type="ORF">N7450_003655</name>
</gene>
<dbReference type="GO" id="GO:0043386">
    <property type="term" value="P:mycotoxin biosynthetic process"/>
    <property type="evidence" value="ECO:0007669"/>
    <property type="project" value="UniProtKB-ARBA"/>
</dbReference>
<dbReference type="PROSITE" id="PS00086">
    <property type="entry name" value="CYTOCHROME_P450"/>
    <property type="match status" value="1"/>
</dbReference>
<feature type="binding site" description="axial binding residue" evidence="8">
    <location>
        <position position="427"/>
    </location>
    <ligand>
        <name>heme</name>
        <dbReference type="ChEBI" id="CHEBI:30413"/>
    </ligand>
    <ligandPart>
        <name>Fe</name>
        <dbReference type="ChEBI" id="CHEBI:18248"/>
    </ligandPart>
</feature>
<dbReference type="Proteomes" id="UP001216150">
    <property type="component" value="Unassembled WGS sequence"/>
</dbReference>
<dbReference type="GO" id="GO:0004497">
    <property type="term" value="F:monooxygenase activity"/>
    <property type="evidence" value="ECO:0007669"/>
    <property type="project" value="UniProtKB-KW"/>
</dbReference>
<dbReference type="CDD" id="cd11062">
    <property type="entry name" value="CYP58-like"/>
    <property type="match status" value="1"/>
</dbReference>
<keyword evidence="7 9" id="KW-0503">Monooxygenase</keyword>
<evidence type="ECO:0000256" key="4">
    <source>
        <dbReference type="ARBA" id="ARBA00022723"/>
    </source>
</evidence>
<keyword evidence="3 8" id="KW-0349">Heme</keyword>
<dbReference type="Pfam" id="PF00067">
    <property type="entry name" value="p450"/>
    <property type="match status" value="1"/>
</dbReference>
<dbReference type="GO" id="GO:0005506">
    <property type="term" value="F:iron ion binding"/>
    <property type="evidence" value="ECO:0007669"/>
    <property type="project" value="InterPro"/>
</dbReference>
<sequence>MMASPQIILLLIFVWVATCIFQRLFFHPLSHVPGPRLAAVSRLYGFYYNVFGEGYSKQFSGLHERYKSSVIRISPDAVHVNDPDFYQMVFASKTNYRKDPQFYHALDGKGVLLGITDDQQYRSYRAHMSPLFSVRFTADLAPTVMLELKRMSGFLEKKEGCRNASGNTISLSRIHSRHLTVRRNFPEGTRFMEATKQLQKAVWLVIQFPSVMSLFNYLPAHINAILSPELTWFNKHCANWFEQARENRKNGIEVVPKRFFDISLDVHSSSDPKLKDIVSPVADAYNLLAAGMDTTSYNLSCATFFLLDSPHCLSRLQNELAQAGITSLDSMDLKKIQNLPYLTAVIKESLRLSTGQPGFLPRVVPSEGAHIGSTFIPGGVKITITSQVVQLDPKIFPEPLVFRPERWLDNKSLDRWHVGFSKGPRKCIGMNLANLQLYSCLAYIFARYDMQLFKTDKRSLEWVDSLIAQTVGPPINVKILKDRWE</sequence>
<accession>A0AAD6DNI4</accession>
<dbReference type="GO" id="GO:0016705">
    <property type="term" value="F:oxidoreductase activity, acting on paired donors, with incorporation or reduction of molecular oxygen"/>
    <property type="evidence" value="ECO:0007669"/>
    <property type="project" value="InterPro"/>
</dbReference>
<protein>
    <submittedName>
        <fullName evidence="10">Elymoclavine monooxygenase</fullName>
    </submittedName>
</protein>
<dbReference type="Gene3D" id="1.10.630.10">
    <property type="entry name" value="Cytochrome P450"/>
    <property type="match status" value="1"/>
</dbReference>
<dbReference type="PANTHER" id="PTHR24305:SF157">
    <property type="entry name" value="N-ACETYLTRYPTOPHAN 6-HYDROXYLASE IVOC-RELATED"/>
    <property type="match status" value="1"/>
</dbReference>
<keyword evidence="6 8" id="KW-0408">Iron</keyword>
<dbReference type="GO" id="GO:0020037">
    <property type="term" value="F:heme binding"/>
    <property type="evidence" value="ECO:0007669"/>
    <property type="project" value="InterPro"/>
</dbReference>
<comment type="cofactor">
    <cofactor evidence="1 8">
        <name>heme</name>
        <dbReference type="ChEBI" id="CHEBI:30413"/>
    </cofactor>
</comment>
<evidence type="ECO:0000313" key="11">
    <source>
        <dbReference type="Proteomes" id="UP001216150"/>
    </source>
</evidence>
<proteinExistence type="inferred from homology"/>
<dbReference type="PRINTS" id="PR00385">
    <property type="entry name" value="P450"/>
</dbReference>
<evidence type="ECO:0000256" key="9">
    <source>
        <dbReference type="RuleBase" id="RU000461"/>
    </source>
</evidence>
<dbReference type="PANTHER" id="PTHR24305">
    <property type="entry name" value="CYTOCHROME P450"/>
    <property type="match status" value="1"/>
</dbReference>
<keyword evidence="5 9" id="KW-0560">Oxidoreductase</keyword>
<dbReference type="InterPro" id="IPR001128">
    <property type="entry name" value="Cyt_P450"/>
</dbReference>
<dbReference type="AlphaFoldDB" id="A0AAD6DNI4"/>
<reference evidence="10 11" key="1">
    <citation type="journal article" date="2023" name="IMA Fungus">
        <title>Comparative genomic study of the Penicillium genus elucidates a diverse pangenome and 15 lateral gene transfer events.</title>
        <authorList>
            <person name="Petersen C."/>
            <person name="Sorensen T."/>
            <person name="Nielsen M.R."/>
            <person name="Sondergaard T.E."/>
            <person name="Sorensen J.L."/>
            <person name="Fitzpatrick D.A."/>
            <person name="Frisvad J.C."/>
            <person name="Nielsen K.L."/>
        </authorList>
    </citation>
    <scope>NUCLEOTIDE SEQUENCE [LARGE SCALE GENOMIC DNA]</scope>
    <source>
        <strain evidence="10 11">IBT 29057</strain>
    </source>
</reference>
<evidence type="ECO:0000256" key="3">
    <source>
        <dbReference type="ARBA" id="ARBA00022617"/>
    </source>
</evidence>